<gene>
    <name evidence="1" type="ORF">SAMN06265218_10490</name>
</gene>
<evidence type="ECO:0000313" key="1">
    <source>
        <dbReference type="EMBL" id="SMO51419.1"/>
    </source>
</evidence>
<proteinExistence type="predicted"/>
<name>A0A521BW69_9BACT</name>
<keyword evidence="2" id="KW-1185">Reference proteome</keyword>
<organism evidence="1 2">
    <name type="scientific">Fodinibius sediminis</name>
    <dbReference type="NCBI Taxonomy" id="1214077"/>
    <lineage>
        <taxon>Bacteria</taxon>
        <taxon>Pseudomonadati</taxon>
        <taxon>Balneolota</taxon>
        <taxon>Balneolia</taxon>
        <taxon>Balneolales</taxon>
        <taxon>Balneolaceae</taxon>
        <taxon>Fodinibius</taxon>
    </lineage>
</organism>
<sequence length="202" mass="22574">MMTSPGVILLSKYHLMTYFVAPSIPSDITKQIRANYEVTGKPLLDPFYPEKVNLVLEAIECGDIFILETVNKGSPPKMSWRAFNEKYVGEDPEFFMKDMGLLLEELDSPADPDIVFDHWLNNPSPSATPSGKVYHLLENLDLGPASVVLDDLELDHLLGHIIFVDGEHPGSNWRGVKISSANAVSALQWKLTQLGKQIKIRL</sequence>
<accession>A0A521BW69</accession>
<reference evidence="1 2" key="1">
    <citation type="submission" date="2017-05" db="EMBL/GenBank/DDBJ databases">
        <authorList>
            <person name="Varghese N."/>
            <person name="Submissions S."/>
        </authorList>
    </citation>
    <scope>NUCLEOTIDE SEQUENCE [LARGE SCALE GENOMIC DNA]</scope>
    <source>
        <strain evidence="1 2">DSM 21194</strain>
    </source>
</reference>
<protein>
    <submittedName>
        <fullName evidence="1">Uncharacterized protein</fullName>
    </submittedName>
</protein>
<evidence type="ECO:0000313" key="2">
    <source>
        <dbReference type="Proteomes" id="UP000317593"/>
    </source>
</evidence>
<dbReference type="EMBL" id="FXTH01000004">
    <property type="protein sequence ID" value="SMO51419.1"/>
    <property type="molecule type" value="Genomic_DNA"/>
</dbReference>
<dbReference type="Proteomes" id="UP000317593">
    <property type="component" value="Unassembled WGS sequence"/>
</dbReference>
<dbReference type="AlphaFoldDB" id="A0A521BW69"/>